<dbReference type="EMBL" id="KT876876">
    <property type="protein sequence ID" value="ALT58522.1"/>
    <property type="molecule type" value="Genomic_DNA"/>
</dbReference>
<dbReference type="GO" id="GO:0003954">
    <property type="term" value="F:NADH dehydrogenase activity"/>
    <property type="evidence" value="ECO:0007669"/>
    <property type="project" value="TreeGrafter"/>
</dbReference>
<dbReference type="Pfam" id="PF00146">
    <property type="entry name" value="NADHdh"/>
    <property type="match status" value="1"/>
</dbReference>
<comment type="subcellular location">
    <subcellularLocation>
        <location evidence="2 12">Mitochondrion inner membrane</location>
        <topology evidence="2 12">Multi-pass membrane protein</topology>
    </subcellularLocation>
</comment>
<dbReference type="PANTHER" id="PTHR11432:SF3">
    <property type="entry name" value="NADH-UBIQUINONE OXIDOREDUCTASE CHAIN 1"/>
    <property type="match status" value="1"/>
</dbReference>
<feature type="transmembrane region" description="Helical" evidence="14">
    <location>
        <begin position="249"/>
        <end position="267"/>
    </location>
</feature>
<dbReference type="InterPro" id="IPR018086">
    <property type="entry name" value="NADH_UbQ_OxRdtase_su1_CS"/>
</dbReference>
<dbReference type="PROSITE" id="PS00668">
    <property type="entry name" value="COMPLEX1_ND1_2"/>
    <property type="match status" value="1"/>
</dbReference>
<evidence type="ECO:0000256" key="11">
    <source>
        <dbReference type="ARBA" id="ARBA00023136"/>
    </source>
</evidence>
<evidence type="ECO:0000256" key="4">
    <source>
        <dbReference type="ARBA" id="ARBA00021009"/>
    </source>
</evidence>
<keyword evidence="7" id="KW-0999">Mitochondrion inner membrane</keyword>
<dbReference type="HAMAP" id="MF_01350">
    <property type="entry name" value="NDH1_NuoH"/>
    <property type="match status" value="1"/>
</dbReference>
<comment type="catalytic activity">
    <reaction evidence="13">
        <text>a ubiquinone + NADH + 5 H(+)(in) = a ubiquinol + NAD(+) + 4 H(+)(out)</text>
        <dbReference type="Rhea" id="RHEA:29091"/>
        <dbReference type="Rhea" id="RHEA-COMP:9565"/>
        <dbReference type="Rhea" id="RHEA-COMP:9566"/>
        <dbReference type="ChEBI" id="CHEBI:15378"/>
        <dbReference type="ChEBI" id="CHEBI:16389"/>
        <dbReference type="ChEBI" id="CHEBI:17976"/>
        <dbReference type="ChEBI" id="CHEBI:57540"/>
        <dbReference type="ChEBI" id="CHEBI:57945"/>
        <dbReference type="EC" id="7.1.1.2"/>
    </reaction>
</comment>
<keyword evidence="8 14" id="KW-1133">Transmembrane helix</keyword>
<feature type="transmembrane region" description="Helical" evidence="14">
    <location>
        <begin position="220"/>
        <end position="243"/>
    </location>
</feature>
<protein>
    <recommendedName>
        <fullName evidence="4 13">NADH-ubiquinone oxidoreductase chain 1</fullName>
        <ecNumber evidence="13">7.1.1.2</ecNumber>
    </recommendedName>
</protein>
<dbReference type="InterPro" id="IPR001694">
    <property type="entry name" value="NADH_UbQ_OxRdtase_su1/FPO"/>
</dbReference>
<evidence type="ECO:0000256" key="5">
    <source>
        <dbReference type="ARBA" id="ARBA00022448"/>
    </source>
</evidence>
<keyword evidence="11 14" id="KW-0472">Membrane</keyword>
<evidence type="ECO:0000256" key="8">
    <source>
        <dbReference type="ARBA" id="ARBA00022989"/>
    </source>
</evidence>
<feature type="transmembrane region" description="Helical" evidence="14">
    <location>
        <begin position="279"/>
        <end position="303"/>
    </location>
</feature>
<sequence length="304" mass="35379">MLLLNMLILMVGVLISVAFLTLLERKVLGYIQFRKGPNKLGLVGIVQPFSDAIKLFSKEYYIPEKSNFLYFLISPIFSLFLALMIWMIFPYIEGLNFLNLSFLLFLSFLGLGVYMIMMNGWASNSNYALLGSLRAIVQTLSYEVSLIFLFLCLILLIMNFNLMDLYIYQKNIMFIFFMFPIALSIFVTLLAECNRTPFDFSEGESELVSGFNIEYGGSEFALIFLAEYSMILFMSFIYVIFFFAMGGSLTILFFLKVSLIGFIFIWVRGTLPRFRYDKLMYLTWKIFLPVSLSWFILMICLMWI</sequence>
<keyword evidence="5" id="KW-0813">Transport</keyword>
<evidence type="ECO:0000256" key="6">
    <source>
        <dbReference type="ARBA" id="ARBA00022692"/>
    </source>
</evidence>
<evidence type="ECO:0000256" key="13">
    <source>
        <dbReference type="RuleBase" id="RU000473"/>
    </source>
</evidence>
<accession>A0A0U2TK52</accession>
<organism evidence="15">
    <name type="scientific">Hydropsyche pellucidula</name>
    <dbReference type="NCBI Taxonomy" id="869943"/>
    <lineage>
        <taxon>Eukaryota</taxon>
        <taxon>Metazoa</taxon>
        <taxon>Ecdysozoa</taxon>
        <taxon>Arthropoda</taxon>
        <taxon>Hexapoda</taxon>
        <taxon>Insecta</taxon>
        <taxon>Pterygota</taxon>
        <taxon>Neoptera</taxon>
        <taxon>Endopterygota</taxon>
        <taxon>Trichoptera</taxon>
        <taxon>Annulipalpia</taxon>
        <taxon>Hydropsychoidea</taxon>
        <taxon>Hydropsychidae</taxon>
        <taxon>Hydropsychinae</taxon>
        <taxon>Hydropsyche</taxon>
        <taxon>Hydropsyche</taxon>
    </lineage>
</organism>
<reference evidence="15" key="1">
    <citation type="journal article" date="2015" name="Mitochondrial DNA">
        <title>The mitogenome of Hydropsyche pellucidula (Hydropsychidae): first gene arrangement in the insect order Trichoptera.</title>
        <authorList>
            <person name="Linard B."/>
            <person name="Arribas P."/>
            <person name="Andujar C."/>
            <person name="Crampton-Platt A."/>
            <person name="Vogler A.P."/>
        </authorList>
    </citation>
    <scope>NUCLEOTIDE SEQUENCE</scope>
</reference>
<feature type="transmembrane region" description="Helical" evidence="14">
    <location>
        <begin position="6"/>
        <end position="23"/>
    </location>
</feature>
<keyword evidence="12" id="KW-0520">NAD</keyword>
<comment type="function">
    <text evidence="1">Core subunit of the mitochondrial membrane respiratory chain NADH dehydrogenase (Complex I) that is believed to belong to the minimal assembly required for catalysis. Complex I functions in the transfer of electrons from NADH to the respiratory chain. The immediate electron acceptor for the enzyme is believed to be ubiquinone.</text>
</comment>
<keyword evidence="10 13" id="KW-0496">Mitochondrion</keyword>
<evidence type="ECO:0000256" key="1">
    <source>
        <dbReference type="ARBA" id="ARBA00003257"/>
    </source>
</evidence>
<dbReference type="EC" id="7.1.1.2" evidence="13"/>
<evidence type="ECO:0000313" key="15">
    <source>
        <dbReference type="EMBL" id="ALT58522.1"/>
    </source>
</evidence>
<evidence type="ECO:0000256" key="10">
    <source>
        <dbReference type="ARBA" id="ARBA00023128"/>
    </source>
</evidence>
<evidence type="ECO:0000256" key="14">
    <source>
        <dbReference type="SAM" id="Phobius"/>
    </source>
</evidence>
<name>A0A0U2TK52_9NEOP</name>
<keyword evidence="9 13" id="KW-0830">Ubiquinone</keyword>
<keyword evidence="6 12" id="KW-0812">Transmembrane</keyword>
<gene>
    <name evidence="15" type="primary">nad1</name>
</gene>
<evidence type="ECO:0000256" key="9">
    <source>
        <dbReference type="ARBA" id="ARBA00023075"/>
    </source>
</evidence>
<dbReference type="GO" id="GO:0009060">
    <property type="term" value="P:aerobic respiration"/>
    <property type="evidence" value="ECO:0007669"/>
    <property type="project" value="TreeGrafter"/>
</dbReference>
<feature type="transmembrane region" description="Helical" evidence="14">
    <location>
        <begin position="98"/>
        <end position="119"/>
    </location>
</feature>
<geneLocation type="mitochondrion" evidence="15"/>
<evidence type="ECO:0000256" key="2">
    <source>
        <dbReference type="ARBA" id="ARBA00004448"/>
    </source>
</evidence>
<proteinExistence type="inferred from homology"/>
<dbReference type="PROSITE" id="PS00667">
    <property type="entry name" value="COMPLEX1_ND1_1"/>
    <property type="match status" value="1"/>
</dbReference>
<dbReference type="GO" id="GO:0008137">
    <property type="term" value="F:NADH dehydrogenase (ubiquinone) activity"/>
    <property type="evidence" value="ECO:0007669"/>
    <property type="project" value="UniProtKB-EC"/>
</dbReference>
<dbReference type="GO" id="GO:0005743">
    <property type="term" value="C:mitochondrial inner membrane"/>
    <property type="evidence" value="ECO:0007669"/>
    <property type="project" value="UniProtKB-SubCell"/>
</dbReference>
<feature type="transmembrane region" description="Helical" evidence="14">
    <location>
        <begin position="172"/>
        <end position="191"/>
    </location>
</feature>
<evidence type="ECO:0000256" key="3">
    <source>
        <dbReference type="ARBA" id="ARBA00010535"/>
    </source>
</evidence>
<evidence type="ECO:0000256" key="7">
    <source>
        <dbReference type="ARBA" id="ARBA00022792"/>
    </source>
</evidence>
<evidence type="ECO:0000256" key="12">
    <source>
        <dbReference type="RuleBase" id="RU000471"/>
    </source>
</evidence>
<feature type="transmembrane region" description="Helical" evidence="14">
    <location>
        <begin position="140"/>
        <end position="160"/>
    </location>
</feature>
<comment type="similarity">
    <text evidence="3 12">Belongs to the complex I subunit 1 family.</text>
</comment>
<dbReference type="AlphaFoldDB" id="A0A0U2TK52"/>
<dbReference type="PANTHER" id="PTHR11432">
    <property type="entry name" value="NADH DEHYDROGENASE SUBUNIT 1"/>
    <property type="match status" value="1"/>
</dbReference>
<feature type="transmembrane region" description="Helical" evidence="14">
    <location>
        <begin position="68"/>
        <end position="92"/>
    </location>
</feature>